<evidence type="ECO:0000313" key="2">
    <source>
        <dbReference type="Proteomes" id="UP001156669"/>
    </source>
</evidence>
<organism evidence="1 2">
    <name type="scientific">Vibrio hyugaensis</name>
    <dbReference type="NCBI Taxonomy" id="1534743"/>
    <lineage>
        <taxon>Bacteria</taxon>
        <taxon>Pseudomonadati</taxon>
        <taxon>Pseudomonadota</taxon>
        <taxon>Gammaproteobacteria</taxon>
        <taxon>Vibrionales</taxon>
        <taxon>Vibrionaceae</taxon>
        <taxon>Vibrio</taxon>
    </lineage>
</organism>
<gene>
    <name evidence="1" type="ORF">GCM10007906_39160</name>
</gene>
<evidence type="ECO:0008006" key="3">
    <source>
        <dbReference type="Google" id="ProtNLM"/>
    </source>
</evidence>
<sequence length="314" mass="36866">MQDFMSFLNEKILKQMPRSELMIKLQLKYDEFAGLDAITLSRWSNGVTKPSLYRQLLIAHCVGCLDEYFERCDVPKVPKINEVQFRQYTSQFDSSYHQIKTQSIDSKVKYLKSTNKTTRHLYEYTFNIPSITEVVEHLDKQNITFDVETFYIESSEDIESCVYFHEYCEGIIEKFGVEEKINELNIDIDNLLFFGLTYFRSSVHCEVLLGLALNRLIHSYFNIPDTLLVARGATSMRFLEELGANLVHSRQQVKGLGNMYIYHINTQKLCSNPKLLSLAVQYHPVYAHYFQEDKPRELNLDERLYEQLKQPITK</sequence>
<dbReference type="Proteomes" id="UP001156669">
    <property type="component" value="Unassembled WGS sequence"/>
</dbReference>
<keyword evidence="2" id="KW-1185">Reference proteome</keyword>
<evidence type="ECO:0000313" key="1">
    <source>
        <dbReference type="EMBL" id="GLR06328.1"/>
    </source>
</evidence>
<reference evidence="2" key="1">
    <citation type="journal article" date="2019" name="Int. J. Syst. Evol. Microbiol.">
        <title>The Global Catalogue of Microorganisms (GCM) 10K type strain sequencing project: providing services to taxonomists for standard genome sequencing and annotation.</title>
        <authorList>
            <consortium name="The Broad Institute Genomics Platform"/>
            <consortium name="The Broad Institute Genome Sequencing Center for Infectious Disease"/>
            <person name="Wu L."/>
            <person name="Ma J."/>
        </authorList>
    </citation>
    <scope>NUCLEOTIDE SEQUENCE [LARGE SCALE GENOMIC DNA]</scope>
    <source>
        <strain evidence="2">NBRC 110633</strain>
    </source>
</reference>
<comment type="caution">
    <text evidence="1">The sequence shown here is derived from an EMBL/GenBank/DDBJ whole genome shotgun (WGS) entry which is preliminary data.</text>
</comment>
<dbReference type="EMBL" id="BSOE01000058">
    <property type="protein sequence ID" value="GLR06328.1"/>
    <property type="molecule type" value="Genomic_DNA"/>
</dbReference>
<protein>
    <recommendedName>
        <fullName evidence="3">XRE family transcriptional regulator</fullName>
    </recommendedName>
</protein>
<proteinExistence type="predicted"/>
<name>A0ABQ5Y9J8_9VIBR</name>
<accession>A0ABQ5Y9J8</accession>
<dbReference type="RefSeq" id="WP_045397412.1">
    <property type="nucleotide sequence ID" value="NZ_BBLD01000008.1"/>
</dbReference>